<evidence type="ECO:0000313" key="3">
    <source>
        <dbReference type="Proteomes" id="UP001302329"/>
    </source>
</evidence>
<evidence type="ECO:0008006" key="4">
    <source>
        <dbReference type="Google" id="ProtNLM"/>
    </source>
</evidence>
<sequence>MLPLLPSPPGRSRSLLMPVLAPLLALVLVLGGCTRAAQPPRGVLLDALSLQIQLTQGAIARALDLEAGGLPEVSRVRVEQQETIAIGEGRGLHLSGRFDWRLPGDAIRVDSPFELYLQRGSKGESWRLARPSGSSDGNSQDWITEPLPLPRKA</sequence>
<evidence type="ECO:0000256" key="1">
    <source>
        <dbReference type="SAM" id="MobiDB-lite"/>
    </source>
</evidence>
<reference evidence="2 3" key="1">
    <citation type="submission" date="2023-12" db="EMBL/GenBank/DDBJ databases">
        <title>Baltic Sea Cyanobacteria.</title>
        <authorList>
            <person name="Delbaje E."/>
            <person name="Fewer D.P."/>
            <person name="Shishido T.K."/>
        </authorList>
    </citation>
    <scope>NUCLEOTIDE SEQUENCE [LARGE SCALE GENOMIC DNA]</scope>
    <source>
        <strain evidence="2 3">UHCC 0281</strain>
    </source>
</reference>
<proteinExistence type="predicted"/>
<feature type="region of interest" description="Disordered" evidence="1">
    <location>
        <begin position="125"/>
        <end position="153"/>
    </location>
</feature>
<keyword evidence="3" id="KW-1185">Reference proteome</keyword>
<dbReference type="RefSeq" id="WP_323355121.1">
    <property type="nucleotide sequence ID" value="NZ_JAYGHY010000001.1"/>
</dbReference>
<dbReference type="EMBL" id="JAYGHY010000001">
    <property type="protein sequence ID" value="MEA5440949.1"/>
    <property type="molecule type" value="Genomic_DNA"/>
</dbReference>
<accession>A0ABU5SR17</accession>
<dbReference type="Proteomes" id="UP001302329">
    <property type="component" value="Unassembled WGS sequence"/>
</dbReference>
<gene>
    <name evidence="2" type="ORF">VB739_00105</name>
</gene>
<evidence type="ECO:0000313" key="2">
    <source>
        <dbReference type="EMBL" id="MEA5440949.1"/>
    </source>
</evidence>
<protein>
    <recommendedName>
        <fullName evidence="4">Lipoprotein</fullName>
    </recommendedName>
</protein>
<comment type="caution">
    <text evidence="2">The sequence shown here is derived from an EMBL/GenBank/DDBJ whole genome shotgun (WGS) entry which is preliminary data.</text>
</comment>
<organism evidence="2 3">
    <name type="scientific">Cyanobium gracile UHCC 0281</name>
    <dbReference type="NCBI Taxonomy" id="3110309"/>
    <lineage>
        <taxon>Bacteria</taxon>
        <taxon>Bacillati</taxon>
        <taxon>Cyanobacteriota</taxon>
        <taxon>Cyanophyceae</taxon>
        <taxon>Synechococcales</taxon>
        <taxon>Prochlorococcaceae</taxon>
        <taxon>Cyanobium</taxon>
    </lineage>
</organism>
<feature type="compositionally biased region" description="Polar residues" evidence="1">
    <location>
        <begin position="132"/>
        <end position="142"/>
    </location>
</feature>
<name>A0ABU5SR17_9CYAN</name>